<reference evidence="1" key="1">
    <citation type="submission" date="2022-10" db="EMBL/GenBank/DDBJ databases">
        <title>The complete genomes of actinobacterial strains from the NBC collection.</title>
        <authorList>
            <person name="Joergensen T.S."/>
            <person name="Alvarez Arevalo M."/>
            <person name="Sterndorff E.B."/>
            <person name="Faurdal D."/>
            <person name="Vuksanovic O."/>
            <person name="Mourched A.-S."/>
            <person name="Charusanti P."/>
            <person name="Shaw S."/>
            <person name="Blin K."/>
            <person name="Weber T."/>
        </authorList>
    </citation>
    <scope>NUCLEOTIDE SEQUENCE</scope>
    <source>
        <strain evidence="1">NBC_00003</strain>
    </source>
</reference>
<dbReference type="Pfam" id="PF19374">
    <property type="entry name" value="DUF5949"/>
    <property type="match status" value="1"/>
</dbReference>
<sequence length="166" mass="17291">MTSAASAVQPSRAVLLGSIVVIAWSGKHPDESGDVPFLMAYSLGDGAEGPEGAEAAARAMLDELGMPAGSVLDQEDGAALPMTLIVQGGQAVLTMPSMTAQCPVPPEWLVAAEERGAVQFMFATRSWPRARPGMAVSDEQLRAFAGDEDTISTAGHCVLPVRRLRG</sequence>
<dbReference type="InterPro" id="IPR045993">
    <property type="entry name" value="DUF5949"/>
</dbReference>
<evidence type="ECO:0000313" key="1">
    <source>
        <dbReference type="EMBL" id="WTW63305.1"/>
    </source>
</evidence>
<organism evidence="1">
    <name type="scientific">Streptomyces sp. NBC_00003</name>
    <dbReference type="NCBI Taxonomy" id="2903608"/>
    <lineage>
        <taxon>Bacteria</taxon>
        <taxon>Bacillati</taxon>
        <taxon>Actinomycetota</taxon>
        <taxon>Actinomycetes</taxon>
        <taxon>Kitasatosporales</taxon>
        <taxon>Streptomycetaceae</taxon>
        <taxon>Streptomyces</taxon>
    </lineage>
</organism>
<protein>
    <submittedName>
        <fullName evidence="1">DUF5949 family protein</fullName>
    </submittedName>
</protein>
<gene>
    <name evidence="1" type="ORF">OG549_23100</name>
</gene>
<dbReference type="EMBL" id="CP108318">
    <property type="protein sequence ID" value="WTW63305.1"/>
    <property type="molecule type" value="Genomic_DNA"/>
</dbReference>
<proteinExistence type="predicted"/>
<name>A0AAU2V7G7_9ACTN</name>
<dbReference type="AlphaFoldDB" id="A0AAU2V7G7"/>
<accession>A0AAU2V7G7</accession>